<sequence length="267" mass="29609">MIIHCKGVGVASTRPCGDKVYFLSQYLLRVASNPPGYDLVKVVPDPKGTGLMRSIQSEELVVPSEQVYCYPEKVQIHDHALLVRLAAEGGYRCTVFTGLDEHLTFVLDPDPDELLTIHVYDIIPPRPSLSACIIELEACGLFGDLSVRFVHHIEDISTWDADVFPCRAAGFHRTLDADRMEGGEKVAGCITGAALYHECCDQEMTQLNTCPVDQVSEEPFIARCCRIERTGIAIHHGRFGAVVHWGASPADIAYSIQALVKEWRDRE</sequence>
<gene>
    <name evidence="1" type="ordered locus">Mpal_2145</name>
</gene>
<dbReference type="RefSeq" id="WP_012618762.1">
    <property type="nucleotide sequence ID" value="NC_011832.1"/>
</dbReference>
<dbReference type="InterPro" id="IPR056131">
    <property type="entry name" value="DUF7714"/>
</dbReference>
<keyword evidence="2" id="KW-1185">Reference proteome</keyword>
<dbReference type="OrthoDB" id="52943at2157"/>
<dbReference type="EMBL" id="CP001338">
    <property type="protein sequence ID" value="ACL17443.1"/>
    <property type="molecule type" value="Genomic_DNA"/>
</dbReference>
<dbReference type="HOGENOM" id="CLU_978633_0_0_2"/>
<accession>B8GDU2</accession>
<dbReference type="GeneID" id="7271625"/>
<dbReference type="STRING" id="521011.Mpal_2145"/>
<dbReference type="AlphaFoldDB" id="B8GDU2"/>
<protein>
    <submittedName>
        <fullName evidence="1">Uncharacterized protein</fullName>
    </submittedName>
</protein>
<name>B8GDU2_METPE</name>
<evidence type="ECO:0000313" key="2">
    <source>
        <dbReference type="Proteomes" id="UP000002457"/>
    </source>
</evidence>
<proteinExistence type="predicted"/>
<evidence type="ECO:0000313" key="1">
    <source>
        <dbReference type="EMBL" id="ACL17443.1"/>
    </source>
</evidence>
<dbReference type="Proteomes" id="UP000002457">
    <property type="component" value="Chromosome"/>
</dbReference>
<dbReference type="KEGG" id="mpl:Mpal_2145"/>
<dbReference type="eggNOG" id="arCOG04973">
    <property type="taxonomic scope" value="Archaea"/>
</dbReference>
<organism evidence="1 2">
    <name type="scientific">Methanosphaerula palustris (strain ATCC BAA-1556 / DSM 19958 / E1-9c)</name>
    <dbReference type="NCBI Taxonomy" id="521011"/>
    <lineage>
        <taxon>Archaea</taxon>
        <taxon>Methanobacteriati</taxon>
        <taxon>Methanobacteriota</taxon>
        <taxon>Stenosarchaea group</taxon>
        <taxon>Methanomicrobia</taxon>
        <taxon>Methanomicrobiales</taxon>
        <taxon>Methanoregulaceae</taxon>
        <taxon>Methanosphaerula</taxon>
    </lineage>
</organism>
<reference evidence="1 2" key="1">
    <citation type="journal article" date="2015" name="Genome Announc.">
        <title>Complete Genome Sequence of Methanosphaerula palustris E1-9CT, a Hydrogenotrophic Methanogen Isolated from a Minerotrophic Fen Peatland.</title>
        <authorList>
            <person name="Cadillo-Quiroz H."/>
            <person name="Browne P."/>
            <person name="Kyrpides N."/>
            <person name="Woyke T."/>
            <person name="Goodwin L."/>
            <person name="Detter C."/>
            <person name="Yavitt J.B."/>
            <person name="Zinder S.H."/>
        </authorList>
    </citation>
    <scope>NUCLEOTIDE SEQUENCE [LARGE SCALE GENOMIC DNA]</scope>
    <source>
        <strain evidence="2">ATCC BAA-1556 / DSM 19958 / E1-9c</strain>
    </source>
</reference>
<dbReference type="Pfam" id="PF24830">
    <property type="entry name" value="DUF7714"/>
    <property type="match status" value="1"/>
</dbReference>